<comment type="caution">
    <text evidence="8">Lacks conserved residue(s) required for the propagation of feature annotation.</text>
</comment>
<dbReference type="PIRSF" id="PIRSF000445">
    <property type="entry name" value="4pyrrol_synth_GluRdtase"/>
    <property type="match status" value="1"/>
</dbReference>
<name>A0ABT0QXT0_9MICO</name>
<organism evidence="12 13">
    <name type="scientific">Brachybacterium equifaecis</name>
    <dbReference type="NCBI Taxonomy" id="2910770"/>
    <lineage>
        <taxon>Bacteria</taxon>
        <taxon>Bacillati</taxon>
        <taxon>Actinomycetota</taxon>
        <taxon>Actinomycetes</taxon>
        <taxon>Micrococcales</taxon>
        <taxon>Dermabacteraceae</taxon>
        <taxon>Brachybacterium</taxon>
    </lineage>
</organism>
<dbReference type="HAMAP" id="MF_00087">
    <property type="entry name" value="Glu_tRNA_reductase"/>
    <property type="match status" value="1"/>
</dbReference>
<dbReference type="InterPro" id="IPR015896">
    <property type="entry name" value="4pyrrol_synth_GluRdtase_dimer"/>
</dbReference>
<evidence type="ECO:0000256" key="8">
    <source>
        <dbReference type="HAMAP-Rule" id="MF_00087"/>
    </source>
</evidence>
<dbReference type="Gene3D" id="3.30.460.30">
    <property type="entry name" value="Glutamyl-tRNA reductase, N-terminal domain"/>
    <property type="match status" value="1"/>
</dbReference>
<feature type="binding site" evidence="8">
    <location>
        <position position="109"/>
    </location>
    <ligand>
        <name>substrate</name>
    </ligand>
</feature>
<dbReference type="SUPFAM" id="SSF69075">
    <property type="entry name" value="Glutamyl tRNA-reductase dimerization domain"/>
    <property type="match status" value="1"/>
</dbReference>
<dbReference type="Gene3D" id="3.40.50.720">
    <property type="entry name" value="NAD(P)-binding Rossmann-like Domain"/>
    <property type="match status" value="1"/>
</dbReference>
<dbReference type="InterPro" id="IPR036291">
    <property type="entry name" value="NAD(P)-bd_dom_sf"/>
</dbReference>
<feature type="domain" description="Glutamyl-tRNA reductase N-terminal" evidence="11">
    <location>
        <begin position="5"/>
        <end position="156"/>
    </location>
</feature>
<feature type="domain" description="Tetrapyrrole biosynthesis glutamyl-tRNA reductase dimerisation" evidence="9">
    <location>
        <begin position="310"/>
        <end position="404"/>
    </location>
</feature>
<proteinExistence type="inferred from homology"/>
<accession>A0ABT0QXT0</accession>
<dbReference type="SUPFAM" id="SSF51735">
    <property type="entry name" value="NAD(P)-binding Rossmann-fold domains"/>
    <property type="match status" value="1"/>
</dbReference>
<keyword evidence="6 8" id="KW-0627">Porphyrin biosynthesis</keyword>
<comment type="similarity">
    <text evidence="2 8">Belongs to the glutamyl-tRNA reductase family.</text>
</comment>
<evidence type="ECO:0000256" key="1">
    <source>
        <dbReference type="ARBA" id="ARBA00005059"/>
    </source>
</evidence>
<keyword evidence="5 8" id="KW-0560">Oxidoreductase</keyword>
<dbReference type="RefSeq" id="WP_249736566.1">
    <property type="nucleotide sequence ID" value="NZ_JAKNCJ010000001.1"/>
</dbReference>
<evidence type="ECO:0000256" key="4">
    <source>
        <dbReference type="ARBA" id="ARBA00022857"/>
    </source>
</evidence>
<dbReference type="InterPro" id="IPR036453">
    <property type="entry name" value="GluRdtase_dimer_dom_sf"/>
</dbReference>
<evidence type="ECO:0000259" key="9">
    <source>
        <dbReference type="Pfam" id="PF00745"/>
    </source>
</evidence>
<dbReference type="EMBL" id="JAKNCJ010000001">
    <property type="protein sequence ID" value="MCL6422467.1"/>
    <property type="molecule type" value="Genomic_DNA"/>
</dbReference>
<dbReference type="InterPro" id="IPR015895">
    <property type="entry name" value="4pyrrol_synth_GluRdtase_N"/>
</dbReference>
<dbReference type="EC" id="1.2.1.70" evidence="3 8"/>
<dbReference type="NCBIfam" id="NF000750">
    <property type="entry name" value="PRK00045.3-4"/>
    <property type="match status" value="1"/>
</dbReference>
<dbReference type="Pfam" id="PF01488">
    <property type="entry name" value="Shikimate_DH"/>
    <property type="match status" value="1"/>
</dbReference>
<evidence type="ECO:0000256" key="5">
    <source>
        <dbReference type="ARBA" id="ARBA00023002"/>
    </source>
</evidence>
<feature type="domain" description="Quinate/shikimate 5-dehydrogenase/glutamyl-tRNA reductase" evidence="10">
    <location>
        <begin position="173"/>
        <end position="296"/>
    </location>
</feature>
<evidence type="ECO:0000259" key="11">
    <source>
        <dbReference type="Pfam" id="PF05201"/>
    </source>
</evidence>
<dbReference type="InterPro" id="IPR000343">
    <property type="entry name" value="4pyrrol_synth_GluRdtase"/>
</dbReference>
<dbReference type="PANTHER" id="PTHR43013:SF1">
    <property type="entry name" value="GLUTAMYL-TRNA REDUCTASE"/>
    <property type="match status" value="1"/>
</dbReference>
<reference evidence="12" key="1">
    <citation type="submission" date="2022-02" db="EMBL/GenBank/DDBJ databases">
        <authorList>
            <person name="Lee M."/>
            <person name="Kim S.-J."/>
            <person name="Jung M.-Y."/>
        </authorList>
    </citation>
    <scope>NUCLEOTIDE SEQUENCE</scope>
    <source>
        <strain evidence="12">JHP9</strain>
    </source>
</reference>
<dbReference type="Proteomes" id="UP001203761">
    <property type="component" value="Unassembled WGS sequence"/>
</dbReference>
<feature type="active site" description="Nucleophile" evidence="8">
    <location>
        <position position="50"/>
    </location>
</feature>
<feature type="binding site" evidence="8">
    <location>
        <begin position="189"/>
        <end position="194"/>
    </location>
    <ligand>
        <name>NADP(+)</name>
        <dbReference type="ChEBI" id="CHEBI:58349"/>
    </ligand>
</feature>
<evidence type="ECO:0000259" key="10">
    <source>
        <dbReference type="Pfam" id="PF01488"/>
    </source>
</evidence>
<dbReference type="GO" id="GO:0008883">
    <property type="term" value="F:glutamyl-tRNA reductase activity"/>
    <property type="evidence" value="ECO:0007669"/>
    <property type="project" value="UniProtKB-EC"/>
</dbReference>
<comment type="subunit">
    <text evidence="8">Homodimer.</text>
</comment>
<dbReference type="Pfam" id="PF00745">
    <property type="entry name" value="GlutR_dimer"/>
    <property type="match status" value="1"/>
</dbReference>
<dbReference type="PANTHER" id="PTHR43013">
    <property type="entry name" value="GLUTAMYL-TRNA REDUCTASE"/>
    <property type="match status" value="1"/>
</dbReference>
<evidence type="ECO:0000313" key="13">
    <source>
        <dbReference type="Proteomes" id="UP001203761"/>
    </source>
</evidence>
<feature type="binding site" evidence="8">
    <location>
        <begin position="114"/>
        <end position="116"/>
    </location>
    <ligand>
        <name>substrate</name>
    </ligand>
</feature>
<feature type="binding site" evidence="8">
    <location>
        <begin position="49"/>
        <end position="52"/>
    </location>
    <ligand>
        <name>substrate</name>
    </ligand>
</feature>
<comment type="miscellaneous">
    <text evidence="8">During catalysis, the active site Cys acts as a nucleophile attacking the alpha-carbonyl group of tRNA-bound glutamate with the formation of a thioester intermediate between enzyme and glutamate, and the concomitant release of tRNA(Glu). The thioester intermediate is finally reduced by direct hydride transfer from NADPH, to form the product GSA.</text>
</comment>
<comment type="pathway">
    <text evidence="1 8">Porphyrin-containing compound metabolism; protoporphyrin-IX biosynthesis; 5-aminolevulinate from L-glutamyl-tRNA(Glu): step 1/2.</text>
</comment>
<dbReference type="Pfam" id="PF05201">
    <property type="entry name" value="GlutR_N"/>
    <property type="match status" value="1"/>
</dbReference>
<sequence length="483" mass="50948">MLAAVRASHEHLDLGVLDLLTRDADRLPALLAKLNSEGEPLAGWVVIATCNRLEVYLDAHRFHDGVDLVVEAVTATSGLDRDLVALCLETAMGDPVAENLFEVTAGLRSIVIGEAEIAGQIRTAFEASRAAGHSTAMLNDLFQISFRHAKKVAARTPVGVAGRSGVAVALDRAEELLGPIAEQDVLVIGTGAYARLGVADLTRRGARRVRVHSRSGRAVGFAQRHGVEAIAGEELGSALREADLVLACSGRGTSLFPEHFRTAGPTLVLDLALHSDLHPLVRRLDEVRVLDLSDLSAGSDAASTPALEAARAVIAAGVDVFSSRQEMRRVDPAISLLRRSVEGAAESEIAQLRRSGKDEAADDVARSIRRILAKVMHSPTVRAREHASQGHAGEFVDALHTVFGVDIAALGAGAGQRGEGEADRPRGWMRLDQTIPPGPARAELARLSRAASGPGDGAFAGGCPLSPAQQQAFLQKVQREGAA</sequence>
<evidence type="ECO:0000256" key="2">
    <source>
        <dbReference type="ARBA" id="ARBA00005916"/>
    </source>
</evidence>
<evidence type="ECO:0000313" key="12">
    <source>
        <dbReference type="EMBL" id="MCL6422467.1"/>
    </source>
</evidence>
<evidence type="ECO:0000256" key="6">
    <source>
        <dbReference type="ARBA" id="ARBA00023244"/>
    </source>
</evidence>
<comment type="function">
    <text evidence="8">Catalyzes the NADPH-dependent reduction of glutamyl-tRNA(Glu) to glutamate 1-semialdehyde (GSA).</text>
</comment>
<evidence type="ECO:0000256" key="7">
    <source>
        <dbReference type="ARBA" id="ARBA00047464"/>
    </source>
</evidence>
<feature type="binding site" evidence="8">
    <location>
        <position position="120"/>
    </location>
    <ligand>
        <name>substrate</name>
    </ligand>
</feature>
<gene>
    <name evidence="8" type="primary">hemA</name>
    <name evidence="12" type="ORF">Bequi_03550</name>
</gene>
<dbReference type="InterPro" id="IPR006151">
    <property type="entry name" value="Shikm_DH/Glu-tRNA_Rdtase"/>
</dbReference>
<protein>
    <recommendedName>
        <fullName evidence="3 8">Glutamyl-tRNA reductase</fullName>
        <shortName evidence="8">GluTR</shortName>
        <ecNumber evidence="3 8">1.2.1.70</ecNumber>
    </recommendedName>
</protein>
<dbReference type="SUPFAM" id="SSF69742">
    <property type="entry name" value="Glutamyl tRNA-reductase catalytic, N-terminal domain"/>
    <property type="match status" value="1"/>
</dbReference>
<evidence type="ECO:0000256" key="3">
    <source>
        <dbReference type="ARBA" id="ARBA00012970"/>
    </source>
</evidence>
<comment type="caution">
    <text evidence="12">The sequence shown here is derived from an EMBL/GenBank/DDBJ whole genome shotgun (WGS) entry which is preliminary data.</text>
</comment>
<comment type="catalytic activity">
    <reaction evidence="7 8">
        <text>(S)-4-amino-5-oxopentanoate + tRNA(Glu) + NADP(+) = L-glutamyl-tRNA(Glu) + NADPH + H(+)</text>
        <dbReference type="Rhea" id="RHEA:12344"/>
        <dbReference type="Rhea" id="RHEA-COMP:9663"/>
        <dbReference type="Rhea" id="RHEA-COMP:9680"/>
        <dbReference type="ChEBI" id="CHEBI:15378"/>
        <dbReference type="ChEBI" id="CHEBI:57501"/>
        <dbReference type="ChEBI" id="CHEBI:57783"/>
        <dbReference type="ChEBI" id="CHEBI:58349"/>
        <dbReference type="ChEBI" id="CHEBI:78442"/>
        <dbReference type="ChEBI" id="CHEBI:78520"/>
        <dbReference type="EC" id="1.2.1.70"/>
    </reaction>
</comment>
<comment type="domain">
    <text evidence="8">Possesses an unusual extended V-shaped dimeric structure with each monomer consisting of three distinct domains arranged along a curved 'spinal' alpha-helix. The N-terminal catalytic domain specifically recognizes the glutamate moiety of the substrate. The second domain is the NADPH-binding domain, and the third C-terminal domain is responsible for dimerization.</text>
</comment>
<keyword evidence="4 8" id="KW-0521">NADP</keyword>
<dbReference type="InterPro" id="IPR036343">
    <property type="entry name" value="GluRdtase_N_sf"/>
</dbReference>
<keyword evidence="13" id="KW-1185">Reference proteome</keyword>